<dbReference type="AlphaFoldDB" id="T1G2S3"/>
<keyword evidence="3" id="KW-0479">Metal-binding</keyword>
<dbReference type="GO" id="GO:0007417">
    <property type="term" value="P:central nervous system development"/>
    <property type="evidence" value="ECO:0000318"/>
    <property type="project" value="GO_Central"/>
</dbReference>
<evidence type="ECO:0000256" key="3">
    <source>
        <dbReference type="ARBA" id="ARBA00022723"/>
    </source>
</evidence>
<comment type="subcellular location">
    <subcellularLocation>
        <location evidence="1">Nucleus</location>
    </subcellularLocation>
</comment>
<evidence type="ECO:0000256" key="6">
    <source>
        <dbReference type="ARBA" id="ARBA00022833"/>
    </source>
</evidence>
<dbReference type="GO" id="GO:0000981">
    <property type="term" value="F:DNA-binding transcription factor activity, RNA polymerase II-specific"/>
    <property type="evidence" value="ECO:0000318"/>
    <property type="project" value="GO_Central"/>
</dbReference>
<protein>
    <submittedName>
        <fullName evidence="13">MACHO</fullName>
    </submittedName>
</protein>
<accession>T1G2S3</accession>
<feature type="domain" description="C2H2-type" evidence="11">
    <location>
        <begin position="39"/>
        <end position="66"/>
    </location>
</feature>
<organism evidence="13 14">
    <name type="scientific">Helobdella robusta</name>
    <name type="common">Californian leech</name>
    <dbReference type="NCBI Taxonomy" id="6412"/>
    <lineage>
        <taxon>Eukaryota</taxon>
        <taxon>Metazoa</taxon>
        <taxon>Spiralia</taxon>
        <taxon>Lophotrochozoa</taxon>
        <taxon>Annelida</taxon>
        <taxon>Clitellata</taxon>
        <taxon>Hirudinea</taxon>
        <taxon>Rhynchobdellida</taxon>
        <taxon>Glossiphoniidae</taxon>
        <taxon>Helobdella</taxon>
    </lineage>
</organism>
<feature type="domain" description="C2H2-type" evidence="11">
    <location>
        <begin position="127"/>
        <end position="156"/>
    </location>
</feature>
<dbReference type="InterPro" id="IPR056436">
    <property type="entry name" value="Znf-C2H2_ZIC1-5/GLI1-3-like"/>
</dbReference>
<dbReference type="InterPro" id="IPR036236">
    <property type="entry name" value="Znf_C2H2_sf"/>
</dbReference>
<dbReference type="OrthoDB" id="3214149at2759"/>
<dbReference type="GO" id="GO:0000122">
    <property type="term" value="P:negative regulation of transcription by RNA polymerase II"/>
    <property type="evidence" value="ECO:0000318"/>
    <property type="project" value="GO_Central"/>
</dbReference>
<dbReference type="EMBL" id="AMQM01003743">
    <property type="status" value="NOT_ANNOTATED_CDS"/>
    <property type="molecule type" value="Genomic_DNA"/>
</dbReference>
<dbReference type="Pfam" id="PF23561">
    <property type="entry name" value="zf-C2H2_15"/>
    <property type="match status" value="1"/>
</dbReference>
<evidence type="ECO:0000256" key="5">
    <source>
        <dbReference type="ARBA" id="ARBA00022771"/>
    </source>
</evidence>
<evidence type="ECO:0000256" key="8">
    <source>
        <dbReference type="ARBA" id="ARBA00023242"/>
    </source>
</evidence>
<keyword evidence="4" id="KW-0677">Repeat</keyword>
<dbReference type="STRING" id="6412.T1G2S3"/>
<feature type="compositionally biased region" description="Polar residues" evidence="10">
    <location>
        <begin position="155"/>
        <end position="179"/>
    </location>
</feature>
<evidence type="ECO:0000256" key="9">
    <source>
        <dbReference type="PROSITE-ProRule" id="PRU00042"/>
    </source>
</evidence>
<dbReference type="PROSITE" id="PS00028">
    <property type="entry name" value="ZINC_FINGER_C2H2_1"/>
    <property type="match status" value="3"/>
</dbReference>
<proteinExistence type="inferred from homology"/>
<dbReference type="SUPFAM" id="SSF57667">
    <property type="entry name" value="beta-beta-alpha zinc fingers"/>
    <property type="match status" value="2"/>
</dbReference>
<dbReference type="GO" id="GO:0000978">
    <property type="term" value="F:RNA polymerase II cis-regulatory region sequence-specific DNA binding"/>
    <property type="evidence" value="ECO:0000318"/>
    <property type="project" value="GO_Central"/>
</dbReference>
<dbReference type="RefSeq" id="XP_009015071.1">
    <property type="nucleotide sequence ID" value="XM_009016823.1"/>
</dbReference>
<dbReference type="Proteomes" id="UP000015101">
    <property type="component" value="Unassembled WGS sequence"/>
</dbReference>
<dbReference type="InterPro" id="IPR041643">
    <property type="entry name" value="Znf_ZIC"/>
</dbReference>
<dbReference type="FunFam" id="3.30.160.60:FF:000035">
    <property type="entry name" value="Zinc finger protein ZIC 1"/>
    <property type="match status" value="1"/>
</dbReference>
<keyword evidence="14" id="KW-1185">Reference proteome</keyword>
<dbReference type="EMBL" id="KB096275">
    <property type="protein sequence ID" value="ESO06975.1"/>
    <property type="molecule type" value="Genomic_DNA"/>
</dbReference>
<evidence type="ECO:0000256" key="4">
    <source>
        <dbReference type="ARBA" id="ARBA00022737"/>
    </source>
</evidence>
<dbReference type="Pfam" id="PF00096">
    <property type="entry name" value="zf-C2H2"/>
    <property type="match status" value="3"/>
</dbReference>
<dbReference type="HOGENOM" id="CLU_002678_42_6_1"/>
<evidence type="ECO:0000313" key="13">
    <source>
        <dbReference type="EnsemblMetazoa" id="HelroP77001"/>
    </source>
</evidence>
<keyword evidence="5 9" id="KW-0863">Zinc-finger</keyword>
<dbReference type="eggNOG" id="KOG1721">
    <property type="taxonomic scope" value="Eukaryota"/>
</dbReference>
<feature type="compositionally biased region" description="Basic residues" evidence="10">
    <location>
        <begin position="143"/>
        <end position="154"/>
    </location>
</feature>
<dbReference type="EnsemblMetazoa" id="HelroT77001">
    <property type="protein sequence ID" value="HelroP77001"/>
    <property type="gene ID" value="HelroG77001"/>
</dbReference>
<dbReference type="PROSITE" id="PS50157">
    <property type="entry name" value="ZINC_FINGER_C2H2_2"/>
    <property type="match status" value="4"/>
</dbReference>
<feature type="domain" description="C2H2-type" evidence="11">
    <location>
        <begin position="97"/>
        <end position="126"/>
    </location>
</feature>
<evidence type="ECO:0000256" key="1">
    <source>
        <dbReference type="ARBA" id="ARBA00004123"/>
    </source>
</evidence>
<comment type="similarity">
    <text evidence="2">Belongs to the GLI C2H2-type zinc-finger protein family.</text>
</comment>
<dbReference type="PANTHER" id="PTHR45718">
    <property type="entry name" value="TRANSCRIPTIONAL ACTIVATOR CUBITUS INTERRUPTUS"/>
    <property type="match status" value="1"/>
</dbReference>
<evidence type="ECO:0000313" key="12">
    <source>
        <dbReference type="EMBL" id="ESO06975.1"/>
    </source>
</evidence>
<evidence type="ECO:0000256" key="7">
    <source>
        <dbReference type="ARBA" id="ARBA00023125"/>
    </source>
</evidence>
<dbReference type="GO" id="GO:0005634">
    <property type="term" value="C:nucleus"/>
    <property type="evidence" value="ECO:0000318"/>
    <property type="project" value="GO_Central"/>
</dbReference>
<keyword evidence="8" id="KW-0539">Nucleus</keyword>
<feature type="domain" description="C2H2-type" evidence="11">
    <location>
        <begin position="67"/>
        <end position="96"/>
    </location>
</feature>
<gene>
    <name evidence="13" type="primary">20215371</name>
    <name evidence="12" type="ORF">HELRODRAFT_77001</name>
</gene>
<dbReference type="GeneID" id="20215371"/>
<keyword evidence="7" id="KW-0238">DNA-binding</keyword>
<dbReference type="Pfam" id="PF18366">
    <property type="entry name" value="zf_ZIC"/>
    <property type="match status" value="1"/>
</dbReference>
<dbReference type="GO" id="GO:0008270">
    <property type="term" value="F:zinc ion binding"/>
    <property type="evidence" value="ECO:0007669"/>
    <property type="project" value="UniProtKB-KW"/>
</dbReference>
<dbReference type="GO" id="GO:0045944">
    <property type="term" value="P:positive regulation of transcription by RNA polymerase II"/>
    <property type="evidence" value="ECO:0000318"/>
    <property type="project" value="GO_Central"/>
</dbReference>
<dbReference type="SMART" id="SM00355">
    <property type="entry name" value="ZnF_C2H2"/>
    <property type="match status" value="5"/>
</dbReference>
<dbReference type="FunFam" id="3.30.160.60:FF:000031">
    <property type="entry name" value="GLI family zinc finger 3"/>
    <property type="match status" value="1"/>
</dbReference>
<sequence>MIDGKTCNETFHSINDVVIHVTLDHVGGPDQTDHTCYWRECPRSKKPFKAKYKLVNHLRVHTGERPFVCPFPECSKIFARSENLKIHKRTHTGEKPFVCDFEGCGRRFANSSDRKKHTLVHTTDKPYVCKYESCEKSYTHPSSLRKHLKTHSRQSHSSGQNDHIDENSVSPATNHLTNNHQTEENISSLTEMELSTQSDDTTNHKTSIQRQYSQSSEYTSDNVLNQYTNSTGTATCKKSLCTDNPQVTDRQQTTNHFVSGDLGTPYSSLQDASGLYNPLMNINFFPPTYI</sequence>
<name>T1G2S3_HELRO</name>
<dbReference type="FunFam" id="3.30.160.60:FF:000041">
    <property type="entry name" value="Zinc finger protein ZIC 1"/>
    <property type="match status" value="1"/>
</dbReference>
<dbReference type="FunFam" id="3.30.160.60:FF:000125">
    <property type="entry name" value="Putative zinc finger protein 143"/>
    <property type="match status" value="1"/>
</dbReference>
<reference evidence="14" key="1">
    <citation type="submission" date="2012-12" db="EMBL/GenBank/DDBJ databases">
        <authorList>
            <person name="Hellsten U."/>
            <person name="Grimwood J."/>
            <person name="Chapman J.A."/>
            <person name="Shapiro H."/>
            <person name="Aerts A."/>
            <person name="Otillar R.P."/>
            <person name="Terry A.Y."/>
            <person name="Boore J.L."/>
            <person name="Simakov O."/>
            <person name="Marletaz F."/>
            <person name="Cho S.-J."/>
            <person name="Edsinger-Gonzales E."/>
            <person name="Havlak P."/>
            <person name="Kuo D.-H."/>
            <person name="Larsson T."/>
            <person name="Lv J."/>
            <person name="Arendt D."/>
            <person name="Savage R."/>
            <person name="Osoegawa K."/>
            <person name="de Jong P."/>
            <person name="Lindberg D.R."/>
            <person name="Seaver E.C."/>
            <person name="Weisblat D.A."/>
            <person name="Putnam N.H."/>
            <person name="Grigoriev I.V."/>
            <person name="Rokhsar D.S."/>
        </authorList>
    </citation>
    <scope>NUCLEOTIDE SEQUENCE</scope>
</reference>
<dbReference type="InParanoid" id="T1G2S3"/>
<dbReference type="Gene3D" id="3.30.160.60">
    <property type="entry name" value="Classic Zinc Finger"/>
    <property type="match status" value="4"/>
</dbReference>
<feature type="region of interest" description="Disordered" evidence="10">
    <location>
        <begin position="192"/>
        <end position="217"/>
    </location>
</feature>
<feature type="region of interest" description="Disordered" evidence="10">
    <location>
        <begin position="142"/>
        <end position="179"/>
    </location>
</feature>
<dbReference type="CTD" id="20215371"/>
<dbReference type="KEGG" id="hro:HELRODRAFT_77001"/>
<keyword evidence="6" id="KW-0862">Zinc</keyword>
<evidence type="ECO:0000259" key="11">
    <source>
        <dbReference type="PROSITE" id="PS50157"/>
    </source>
</evidence>
<evidence type="ECO:0000256" key="10">
    <source>
        <dbReference type="SAM" id="MobiDB-lite"/>
    </source>
</evidence>
<evidence type="ECO:0000256" key="2">
    <source>
        <dbReference type="ARBA" id="ARBA00010831"/>
    </source>
</evidence>
<evidence type="ECO:0000313" key="14">
    <source>
        <dbReference type="Proteomes" id="UP000015101"/>
    </source>
</evidence>
<reference evidence="13" key="3">
    <citation type="submission" date="2015-06" db="UniProtKB">
        <authorList>
            <consortium name="EnsemblMetazoa"/>
        </authorList>
    </citation>
    <scope>IDENTIFICATION</scope>
</reference>
<dbReference type="PANTHER" id="PTHR45718:SF8">
    <property type="entry name" value="GLIS FAMILY ZINC FINGER 2"/>
    <property type="match status" value="1"/>
</dbReference>
<reference evidence="12 14" key="2">
    <citation type="journal article" date="2013" name="Nature">
        <title>Insights into bilaterian evolution from three spiralian genomes.</title>
        <authorList>
            <person name="Simakov O."/>
            <person name="Marletaz F."/>
            <person name="Cho S.J."/>
            <person name="Edsinger-Gonzales E."/>
            <person name="Havlak P."/>
            <person name="Hellsten U."/>
            <person name="Kuo D.H."/>
            <person name="Larsson T."/>
            <person name="Lv J."/>
            <person name="Arendt D."/>
            <person name="Savage R."/>
            <person name="Osoegawa K."/>
            <person name="de Jong P."/>
            <person name="Grimwood J."/>
            <person name="Chapman J.A."/>
            <person name="Shapiro H."/>
            <person name="Aerts A."/>
            <person name="Otillar R.P."/>
            <person name="Terry A.Y."/>
            <person name="Boore J.L."/>
            <person name="Grigoriev I.V."/>
            <person name="Lindberg D.R."/>
            <person name="Seaver E.C."/>
            <person name="Weisblat D.A."/>
            <person name="Putnam N.H."/>
            <person name="Rokhsar D.S."/>
        </authorList>
    </citation>
    <scope>NUCLEOTIDE SEQUENCE</scope>
</reference>
<dbReference type="InterPro" id="IPR043359">
    <property type="entry name" value="GLI-like"/>
</dbReference>
<dbReference type="InterPro" id="IPR013087">
    <property type="entry name" value="Znf_C2H2_type"/>
</dbReference>